<gene>
    <name evidence="2" type="ORF">PL78_14530</name>
</gene>
<keyword evidence="1" id="KW-0472">Membrane</keyword>
<name>A0ABN4PXT9_YERET</name>
<keyword evidence="1" id="KW-0812">Transmembrane</keyword>
<evidence type="ECO:0008006" key="4">
    <source>
        <dbReference type="Google" id="ProtNLM"/>
    </source>
</evidence>
<evidence type="ECO:0000256" key="1">
    <source>
        <dbReference type="SAM" id="Phobius"/>
    </source>
</evidence>
<evidence type="ECO:0000313" key="2">
    <source>
        <dbReference type="EMBL" id="ANI31036.1"/>
    </source>
</evidence>
<keyword evidence="1" id="KW-1133">Transmembrane helix</keyword>
<sequence>MTDFYTNRTFVAMNNNADFYIIKIASGRMTGTELLFKSKGCLIFANTETDYNVVTDEENDLISYFFPIDTGNYKLTFFSSYTNEANKSDAKLSVIFEDLDNEKDTPKLTTDVILQTVLFPDTFPILVKSIDDSWNYESFDELGQKDTMDSSLPQKNGSLIKRGTSKHLIIIFISMLTVGLILLTVMTNNHNSNVQVDKIITSNISKLLGESSIHFTIILQAEGRGKDQVIVNSRRDADWVSQQLLTSNYAGLVDIILVSELEKELMSLITPFSSSVLNIDMSYPCSPIVKLLKSSDYLSEVEKINETIKSRVSCANEIEVKFYHKKAIFDDAIRGIKASNVPFRIIEDEKKPIVVVSSNLSDNQLISTMNFVKKFISEWGSNYIQFSISLSDNELYEGVFINDINENIKINNNHWDFKQHSY</sequence>
<dbReference type="Gene3D" id="3.30.70.1770">
    <property type="match status" value="1"/>
</dbReference>
<protein>
    <recommendedName>
        <fullName evidence="4">Type III secretion system protein PrgH/EprH</fullName>
    </recommendedName>
</protein>
<dbReference type="Pfam" id="PF09480">
    <property type="entry name" value="PrgH"/>
    <property type="match status" value="1"/>
</dbReference>
<organism evidence="2 3">
    <name type="scientific">Yersinia entomophaga</name>
    <dbReference type="NCBI Taxonomy" id="935293"/>
    <lineage>
        <taxon>Bacteria</taxon>
        <taxon>Pseudomonadati</taxon>
        <taxon>Pseudomonadota</taxon>
        <taxon>Gammaproteobacteria</taxon>
        <taxon>Enterobacterales</taxon>
        <taxon>Yersiniaceae</taxon>
        <taxon>Yersinia</taxon>
    </lineage>
</organism>
<proteinExistence type="predicted"/>
<evidence type="ECO:0000313" key="3">
    <source>
        <dbReference type="Proteomes" id="UP000266744"/>
    </source>
</evidence>
<dbReference type="Proteomes" id="UP000266744">
    <property type="component" value="Chromosome"/>
</dbReference>
<keyword evidence="3" id="KW-1185">Reference proteome</keyword>
<accession>A0ABN4PXT9</accession>
<dbReference type="EMBL" id="CP010029">
    <property type="protein sequence ID" value="ANI31036.1"/>
    <property type="molecule type" value="Genomic_DNA"/>
</dbReference>
<feature type="transmembrane region" description="Helical" evidence="1">
    <location>
        <begin position="168"/>
        <end position="186"/>
    </location>
</feature>
<reference evidence="3" key="1">
    <citation type="journal article" date="2016" name="Toxins">
        <title>The Draft Genome Sequence of the Yersinia entomophaga Entomopathogenic Type Strain MH96T.</title>
        <authorList>
            <person name="Hurst M.R."/>
            <person name="Beattie A."/>
            <person name="Altermann E."/>
            <person name="Moraga R.M."/>
            <person name="Harper L.A."/>
            <person name="Calder J."/>
            <person name="Laugraud A."/>
        </authorList>
    </citation>
    <scope>NUCLEOTIDE SEQUENCE [LARGE SCALE GENOMIC DNA]</scope>
    <source>
        <strain evidence="3">MH96</strain>
    </source>
</reference>
<dbReference type="InterPro" id="IPR019029">
    <property type="entry name" value="T3SS_PrgH/EprH-like"/>
</dbReference>